<dbReference type="GO" id="GO:0005829">
    <property type="term" value="C:cytosol"/>
    <property type="evidence" value="ECO:0007669"/>
    <property type="project" value="TreeGrafter"/>
</dbReference>
<proteinExistence type="inferred from homology"/>
<dbReference type="Proteomes" id="UP000249799">
    <property type="component" value="Chromosome"/>
</dbReference>
<keyword evidence="2 4" id="KW-0489">Methyltransferase</keyword>
<dbReference type="FunFam" id="3.40.1280.10:FF:000008">
    <property type="entry name" value="Group 3 RNA methyltransferase TrmH"/>
    <property type="match status" value="1"/>
</dbReference>
<organism evidence="4 5">
    <name type="scientific">Bradymonas sediminis</name>
    <dbReference type="NCBI Taxonomy" id="1548548"/>
    <lineage>
        <taxon>Bacteria</taxon>
        <taxon>Deltaproteobacteria</taxon>
        <taxon>Bradymonadales</taxon>
        <taxon>Bradymonadaceae</taxon>
        <taxon>Bradymonas</taxon>
    </lineage>
</organism>
<reference evidence="4 5" key="1">
    <citation type="submission" date="2018-06" db="EMBL/GenBank/DDBJ databases">
        <title>Lujinxingia sediminis gen. nov. sp. nov., a new facultative anaerobic member of the class Deltaproteobacteria, and proposal of Lujinxingaceae fam. nov.</title>
        <authorList>
            <person name="Guo L.-Y."/>
            <person name="Li C.-M."/>
            <person name="Wang S."/>
            <person name="Du Z.-J."/>
        </authorList>
    </citation>
    <scope>NUCLEOTIDE SEQUENCE [LARGE SCALE GENOMIC DNA]</scope>
    <source>
        <strain evidence="4 5">FA350</strain>
    </source>
</reference>
<dbReference type="InterPro" id="IPR001537">
    <property type="entry name" value="SpoU_MeTrfase"/>
</dbReference>
<dbReference type="EMBL" id="CP030032">
    <property type="protein sequence ID" value="AWV91114.1"/>
    <property type="molecule type" value="Genomic_DNA"/>
</dbReference>
<dbReference type="SUPFAM" id="SSF55315">
    <property type="entry name" value="L30e-like"/>
    <property type="match status" value="1"/>
</dbReference>
<dbReference type="GO" id="GO:0008173">
    <property type="term" value="F:RNA methyltransferase activity"/>
    <property type="evidence" value="ECO:0007669"/>
    <property type="project" value="InterPro"/>
</dbReference>
<evidence type="ECO:0000313" key="5">
    <source>
        <dbReference type="Proteomes" id="UP000249799"/>
    </source>
</evidence>
<dbReference type="Gene3D" id="3.30.1330.30">
    <property type="match status" value="1"/>
</dbReference>
<dbReference type="OrthoDB" id="9785673at2"/>
<dbReference type="InterPro" id="IPR004441">
    <property type="entry name" value="rRNA_MeTrfase_TrmH"/>
</dbReference>
<dbReference type="NCBIfam" id="TIGR00186">
    <property type="entry name" value="rRNA_methyl_3"/>
    <property type="match status" value="1"/>
</dbReference>
<comment type="similarity">
    <text evidence="1">Belongs to the class IV-like SAM-binding methyltransferase superfamily. RNA methyltransferase TrmH family.</text>
</comment>
<dbReference type="AlphaFoldDB" id="A0A2Z4FR00"/>
<dbReference type="SUPFAM" id="SSF75217">
    <property type="entry name" value="alpha/beta knot"/>
    <property type="match status" value="1"/>
</dbReference>
<dbReference type="Gene3D" id="3.40.1280.10">
    <property type="match status" value="1"/>
</dbReference>
<dbReference type="PANTHER" id="PTHR46429">
    <property type="entry name" value="23S RRNA (GUANOSINE-2'-O-)-METHYLTRANSFERASE RLMB"/>
    <property type="match status" value="1"/>
</dbReference>
<accession>A0A2Z4FR00</accession>
<dbReference type="KEGG" id="bsed:DN745_17960"/>
<sequence>MYIYGIHPVEELLLTVPEKVLKIFCEDPSATKFAEIRKIAESHGMKFVHADADELDHIAEDGNHQGVVVHTTPFEYDSLDNILRMNANESRACVMVLDQIQDPQNLGAIIRSAVALGVTGIIIPKRRAASVTPAVVRASAGQALKVRVAIVTNIAQTLEKLKKEGWWTVGAAAGEQSTDLWKIDFDMKAALVMGSEHQGLRRLVAEKCDFQVRIPMASGVDSLNVASAASIMLYEVRRQWAAR</sequence>
<evidence type="ECO:0000256" key="3">
    <source>
        <dbReference type="ARBA" id="ARBA00022679"/>
    </source>
</evidence>
<name>A0A2Z4FR00_9DELT</name>
<evidence type="ECO:0000256" key="2">
    <source>
        <dbReference type="ARBA" id="ARBA00022603"/>
    </source>
</evidence>
<gene>
    <name evidence="4" type="ORF">DN745_17960</name>
</gene>
<dbReference type="GO" id="GO:0032259">
    <property type="term" value="P:methylation"/>
    <property type="evidence" value="ECO:0007669"/>
    <property type="project" value="UniProtKB-KW"/>
</dbReference>
<dbReference type="SMART" id="SM00967">
    <property type="entry name" value="SpoU_sub_bind"/>
    <property type="match status" value="1"/>
</dbReference>
<dbReference type="InterPro" id="IPR029026">
    <property type="entry name" value="tRNA_m1G_MTases_N"/>
</dbReference>
<dbReference type="GO" id="GO:0006396">
    <property type="term" value="P:RNA processing"/>
    <property type="evidence" value="ECO:0007669"/>
    <property type="project" value="InterPro"/>
</dbReference>
<keyword evidence="5" id="KW-1185">Reference proteome</keyword>
<dbReference type="PANTHER" id="PTHR46429:SF1">
    <property type="entry name" value="23S RRNA (GUANOSINE-2'-O-)-METHYLTRANSFERASE RLMB"/>
    <property type="match status" value="1"/>
</dbReference>
<dbReference type="CDD" id="cd18103">
    <property type="entry name" value="SpoU-like_RlmB"/>
    <property type="match status" value="1"/>
</dbReference>
<dbReference type="GO" id="GO:0003723">
    <property type="term" value="F:RNA binding"/>
    <property type="evidence" value="ECO:0007669"/>
    <property type="project" value="InterPro"/>
</dbReference>
<dbReference type="InterPro" id="IPR013123">
    <property type="entry name" value="SpoU_subst-bd"/>
</dbReference>
<keyword evidence="3 4" id="KW-0808">Transferase</keyword>
<dbReference type="InterPro" id="IPR029028">
    <property type="entry name" value="Alpha/beta_knot_MTases"/>
</dbReference>
<protein>
    <submittedName>
        <fullName evidence="4">23S rRNA (Guanosine(2251)-2'-O)-methyltransferase RlmB</fullName>
    </submittedName>
</protein>
<dbReference type="Pfam" id="PF00588">
    <property type="entry name" value="SpoU_methylase"/>
    <property type="match status" value="1"/>
</dbReference>
<dbReference type="InterPro" id="IPR029064">
    <property type="entry name" value="Ribosomal_eL30-like_sf"/>
</dbReference>
<evidence type="ECO:0000256" key="1">
    <source>
        <dbReference type="ARBA" id="ARBA00007228"/>
    </source>
</evidence>
<evidence type="ECO:0000313" key="4">
    <source>
        <dbReference type="EMBL" id="AWV91114.1"/>
    </source>
</evidence>
<dbReference type="Pfam" id="PF08032">
    <property type="entry name" value="SpoU_sub_bind"/>
    <property type="match status" value="1"/>
</dbReference>